<feature type="region of interest" description="Disordered" evidence="1">
    <location>
        <begin position="68"/>
        <end position="116"/>
    </location>
</feature>
<dbReference type="AlphaFoldDB" id="A0AAN9HWG4"/>
<gene>
    <name evidence="2" type="ORF">RIF29_29693</name>
</gene>
<accession>A0AAN9HWG4</accession>
<proteinExistence type="predicted"/>
<feature type="compositionally biased region" description="Polar residues" evidence="1">
    <location>
        <begin position="70"/>
        <end position="85"/>
    </location>
</feature>
<dbReference type="Proteomes" id="UP001372338">
    <property type="component" value="Unassembled WGS sequence"/>
</dbReference>
<dbReference type="GO" id="GO:0010027">
    <property type="term" value="P:thylakoid membrane organization"/>
    <property type="evidence" value="ECO:0007669"/>
    <property type="project" value="TreeGrafter"/>
</dbReference>
<sequence length="157" mass="16695">METCVNTLPLFAPVGSKTQLLQQTAQTRPNVVGMQPLPYKIGKGELQIGTSPCQSRHVRCRAALNAKCSAGQTQTLSRKSGTSVVTPDKVKSPKLDDNGPGFPPRDNDGNGGNGGGGGNWSGGLLLLGILGMLDILKEIETEWLKKHDRKNSFVNAN</sequence>
<evidence type="ECO:0000313" key="2">
    <source>
        <dbReference type="EMBL" id="KAK7256254.1"/>
    </source>
</evidence>
<dbReference type="EMBL" id="JAYWIO010000006">
    <property type="protein sequence ID" value="KAK7256254.1"/>
    <property type="molecule type" value="Genomic_DNA"/>
</dbReference>
<evidence type="ECO:0000256" key="1">
    <source>
        <dbReference type="SAM" id="MobiDB-lite"/>
    </source>
</evidence>
<reference evidence="2 3" key="1">
    <citation type="submission" date="2024-01" db="EMBL/GenBank/DDBJ databases">
        <title>The genomes of 5 underutilized Papilionoideae crops provide insights into root nodulation and disease resistanc.</title>
        <authorList>
            <person name="Yuan L."/>
        </authorList>
    </citation>
    <scope>NUCLEOTIDE SEQUENCE [LARGE SCALE GENOMIC DNA]</scope>
    <source>
        <strain evidence="2">ZHUSHIDOU_FW_LH</strain>
        <tissue evidence="2">Leaf</tissue>
    </source>
</reference>
<protein>
    <submittedName>
        <fullName evidence="2">Uncharacterized protein</fullName>
    </submittedName>
</protein>
<dbReference type="PANTHER" id="PTHR34938:SF4">
    <property type="entry name" value="TRANSMEMBRANE PROTEIN"/>
    <property type="match status" value="1"/>
</dbReference>
<dbReference type="PANTHER" id="PTHR34938">
    <property type="entry name" value="PROTEIN FERTILITY RESTORER RF2, MITOCHONDRIAL"/>
    <property type="match status" value="1"/>
</dbReference>
<dbReference type="GO" id="GO:0009658">
    <property type="term" value="P:chloroplast organization"/>
    <property type="evidence" value="ECO:0007669"/>
    <property type="project" value="TreeGrafter"/>
</dbReference>
<evidence type="ECO:0000313" key="3">
    <source>
        <dbReference type="Proteomes" id="UP001372338"/>
    </source>
</evidence>
<comment type="caution">
    <text evidence="2">The sequence shown here is derived from an EMBL/GenBank/DDBJ whole genome shotgun (WGS) entry which is preliminary data.</text>
</comment>
<dbReference type="GO" id="GO:0009507">
    <property type="term" value="C:chloroplast"/>
    <property type="evidence" value="ECO:0007669"/>
    <property type="project" value="TreeGrafter"/>
</dbReference>
<name>A0AAN9HWG4_CROPI</name>
<feature type="compositionally biased region" description="Basic and acidic residues" evidence="1">
    <location>
        <begin position="88"/>
        <end position="97"/>
    </location>
</feature>
<dbReference type="InterPro" id="IPR040299">
    <property type="entry name" value="RF2K-like"/>
</dbReference>
<keyword evidence="3" id="KW-1185">Reference proteome</keyword>
<organism evidence="2 3">
    <name type="scientific">Crotalaria pallida</name>
    <name type="common">Smooth rattlebox</name>
    <name type="synonym">Crotalaria striata</name>
    <dbReference type="NCBI Taxonomy" id="3830"/>
    <lineage>
        <taxon>Eukaryota</taxon>
        <taxon>Viridiplantae</taxon>
        <taxon>Streptophyta</taxon>
        <taxon>Embryophyta</taxon>
        <taxon>Tracheophyta</taxon>
        <taxon>Spermatophyta</taxon>
        <taxon>Magnoliopsida</taxon>
        <taxon>eudicotyledons</taxon>
        <taxon>Gunneridae</taxon>
        <taxon>Pentapetalae</taxon>
        <taxon>rosids</taxon>
        <taxon>fabids</taxon>
        <taxon>Fabales</taxon>
        <taxon>Fabaceae</taxon>
        <taxon>Papilionoideae</taxon>
        <taxon>50 kb inversion clade</taxon>
        <taxon>genistoids sensu lato</taxon>
        <taxon>core genistoids</taxon>
        <taxon>Crotalarieae</taxon>
        <taxon>Crotalaria</taxon>
    </lineage>
</organism>